<name>A0AA85JX23_TRIRE</name>
<keyword evidence="2" id="KW-1185">Reference proteome</keyword>
<dbReference type="WBParaSite" id="TREG1_46060.2">
    <property type="protein sequence ID" value="TREG1_46060.2"/>
    <property type="gene ID" value="TREG1_46060"/>
</dbReference>
<dbReference type="Proteomes" id="UP000050795">
    <property type="component" value="Unassembled WGS sequence"/>
</dbReference>
<feature type="compositionally biased region" description="Basic and acidic residues" evidence="1">
    <location>
        <begin position="114"/>
        <end position="134"/>
    </location>
</feature>
<reference evidence="3 4" key="2">
    <citation type="submission" date="2023-11" db="UniProtKB">
        <authorList>
            <consortium name="WormBaseParasite"/>
        </authorList>
    </citation>
    <scope>IDENTIFICATION</scope>
</reference>
<evidence type="ECO:0000256" key="1">
    <source>
        <dbReference type="SAM" id="MobiDB-lite"/>
    </source>
</evidence>
<evidence type="ECO:0000313" key="2">
    <source>
        <dbReference type="Proteomes" id="UP000050795"/>
    </source>
</evidence>
<proteinExistence type="predicted"/>
<feature type="region of interest" description="Disordered" evidence="1">
    <location>
        <begin position="113"/>
        <end position="135"/>
    </location>
</feature>
<evidence type="ECO:0000313" key="3">
    <source>
        <dbReference type="WBParaSite" id="TREG1_46060.1"/>
    </source>
</evidence>
<dbReference type="WBParaSite" id="TREG1_46060.1">
    <property type="protein sequence ID" value="TREG1_46060.1"/>
    <property type="gene ID" value="TREG1_46060"/>
</dbReference>
<organism evidence="2 3">
    <name type="scientific">Trichobilharzia regenti</name>
    <name type="common">Nasal bird schistosome</name>
    <dbReference type="NCBI Taxonomy" id="157069"/>
    <lineage>
        <taxon>Eukaryota</taxon>
        <taxon>Metazoa</taxon>
        <taxon>Spiralia</taxon>
        <taxon>Lophotrochozoa</taxon>
        <taxon>Platyhelminthes</taxon>
        <taxon>Trematoda</taxon>
        <taxon>Digenea</taxon>
        <taxon>Strigeidida</taxon>
        <taxon>Schistosomatoidea</taxon>
        <taxon>Schistosomatidae</taxon>
        <taxon>Trichobilharzia</taxon>
    </lineage>
</organism>
<protein>
    <submittedName>
        <fullName evidence="3 4">Uncharacterized protein</fullName>
    </submittedName>
</protein>
<dbReference type="AlphaFoldDB" id="A0AA85JX23"/>
<reference evidence="2" key="1">
    <citation type="submission" date="2022-06" db="EMBL/GenBank/DDBJ databases">
        <authorList>
            <person name="Berger JAMES D."/>
            <person name="Berger JAMES D."/>
        </authorList>
    </citation>
    <scope>NUCLEOTIDE SEQUENCE [LARGE SCALE GENOMIC DNA]</scope>
</reference>
<sequence length="615" mass="70226">MTEKCGLDKTRELKDEKYKTTDDSDEEKIKTDEQCTNNSKENLLLVKKWTQIDNETTLKPPYIWIPSRAPNDSKSKPMKRRKLKQKGKGDLLFMLASRPEKCQSFVQQTQLVKRNADESEKGEQETRSGQDKVMSETASMPRWMISCHISNQALKSRLLPLAGAQIRRRIRQGSLVLCPNITSLASDRLSPRRPTNNEVLLTSLPDISTENDGCCQQNSIAEKFTFPKQKMIYLNDTLKSQNVNLEQHQHITPHFIDELLKTQYSEGNKRRDVGIPLLEQEESKAKTHRLNDLMLFEKSKQTEVKQTAYHINSVDSIQDLCMNRCYTSPINWPSLSHNNLGLKETGCNVSEVIPSLFNETKNYRDDVGGSKDLVENDDLQRQSDSAVEESSNSVAIWKTMPGRLLRRAKTQYIQSISEKSRNDKVLTNISRQKDDTSTLNFLIENVNNINNEAKSFPSDKSSQLNENNSDSVQAEHNDNSNFNSSYWSSRRHPGYIERMHTICSISNSKSRINDNKYNNIITSNKNPVSVDNYNNFNSANTISLAPRTKSFLPQLRQSQSTGKYGSRQMLKHHIEENNQISSFTSLPVLIKPPPPSPDTKFPEFSLNLSCNGMNY</sequence>
<feature type="compositionally biased region" description="Polar residues" evidence="1">
    <location>
        <begin position="458"/>
        <end position="472"/>
    </location>
</feature>
<feature type="region of interest" description="Disordered" evidence="1">
    <location>
        <begin position="453"/>
        <end position="486"/>
    </location>
</feature>
<feature type="region of interest" description="Disordered" evidence="1">
    <location>
        <begin position="1"/>
        <end position="33"/>
    </location>
</feature>
<accession>A0AA85JX23</accession>
<evidence type="ECO:0000313" key="4">
    <source>
        <dbReference type="WBParaSite" id="TREG1_46060.2"/>
    </source>
</evidence>